<name>C7DGL4_MICA2</name>
<dbReference type="GO" id="GO:0005840">
    <property type="term" value="C:ribosome"/>
    <property type="evidence" value="ECO:0007669"/>
    <property type="project" value="UniProtKB-KW"/>
</dbReference>
<sequence length="119" mass="13410">MDIKILSDKENKVFQMREISALVNSESATPSKEEIKKEVCKKLNLHPDTTIVVSVEQKYGVMQSTCVLHSYKDAEMLKKFEPEYLVKRQQKESKGAKGAAEEKGSEEGEAKKDEAESKS</sequence>
<keyword evidence="6" id="KW-1185">Reference proteome</keyword>
<reference evidence="5 6" key="2">
    <citation type="journal article" date="2010" name="Proc. Natl. Acad. Sci. U.S.A.">
        <title>Enigmatic, ultrasmall, uncultivated Archaea.</title>
        <authorList>
            <person name="Baker B.J."/>
            <person name="Comolli L.R."/>
            <person name="Dick G.J."/>
            <person name="Hauser L.J."/>
            <person name="Hyatt D."/>
            <person name="Dill B.D."/>
            <person name="Land M.L."/>
            <person name="Verberkmoes N.C."/>
            <person name="Hettich R.L."/>
            <person name="Banfield J.F."/>
        </authorList>
    </citation>
    <scope>NUCLEOTIDE SEQUENCE [LARGE SCALE GENOMIC DNA]</scope>
    <source>
        <strain evidence="5">ARMAN-2</strain>
    </source>
</reference>
<accession>C7DGL4</accession>
<dbReference type="Gene3D" id="3.30.70.330">
    <property type="match status" value="1"/>
</dbReference>
<dbReference type="GO" id="GO:0006412">
    <property type="term" value="P:translation"/>
    <property type="evidence" value="ECO:0007669"/>
    <property type="project" value="UniProtKB-UniRule"/>
</dbReference>
<evidence type="ECO:0000256" key="2">
    <source>
        <dbReference type="ARBA" id="ARBA00023274"/>
    </source>
</evidence>
<feature type="region of interest" description="Disordered" evidence="4">
    <location>
        <begin position="88"/>
        <end position="119"/>
    </location>
</feature>
<organism evidence="5 6">
    <name type="scientific">Candidatus Micrarchaeum acidiphilum ARMAN-2</name>
    <dbReference type="NCBI Taxonomy" id="425595"/>
    <lineage>
        <taxon>Archaea</taxon>
        <taxon>Candidatus Micrarchaeota</taxon>
        <taxon>Candidatus Micrarchaeia</taxon>
        <taxon>Candidatus Micrarchaeales</taxon>
        <taxon>Candidatus Micrarchaeaceae</taxon>
        <taxon>Candidatus Micrarchaeum</taxon>
    </lineage>
</organism>
<evidence type="ECO:0000256" key="1">
    <source>
        <dbReference type="ARBA" id="ARBA00022980"/>
    </source>
</evidence>
<reference evidence="5 6" key="1">
    <citation type="journal article" date="2009" name="Genome Biol.">
        <title>Community-wide analysis of microbial genome sequence signatures.</title>
        <authorList>
            <person name="Dick G.J."/>
            <person name="Andersson A.F."/>
            <person name="Baker B.J."/>
            <person name="Simmons S.L."/>
            <person name="Thomas B.C."/>
            <person name="Yelton A.P."/>
            <person name="Banfield J.F."/>
        </authorList>
    </citation>
    <scope>NUCLEOTIDE SEQUENCE [LARGE SCALE GENOMIC DNA]</scope>
    <source>
        <strain evidence="5">ARMAN-2</strain>
    </source>
</reference>
<gene>
    <name evidence="3" type="primary">rps24e</name>
    <name evidence="5" type="ORF">UNLARM2_0216</name>
</gene>
<dbReference type="Pfam" id="PF01282">
    <property type="entry name" value="Ribosomal_S24e"/>
    <property type="match status" value="1"/>
</dbReference>
<dbReference type="AlphaFoldDB" id="C7DGL4"/>
<dbReference type="InterPro" id="IPR012678">
    <property type="entry name" value="Ribosomal_uL23/eL15/eS24_sf"/>
</dbReference>
<evidence type="ECO:0000313" key="5">
    <source>
        <dbReference type="EMBL" id="EET90361.1"/>
    </source>
</evidence>
<dbReference type="HAMAP" id="MF_00545">
    <property type="entry name" value="Ribosomal_eS24"/>
    <property type="match status" value="1"/>
</dbReference>
<keyword evidence="2 3" id="KW-0687">Ribonucleoprotein</keyword>
<dbReference type="InterPro" id="IPR001976">
    <property type="entry name" value="Ribosomal_eS24"/>
</dbReference>
<proteinExistence type="inferred from homology"/>
<dbReference type="GO" id="GO:1990904">
    <property type="term" value="C:ribonucleoprotein complex"/>
    <property type="evidence" value="ECO:0007669"/>
    <property type="project" value="UniProtKB-KW"/>
</dbReference>
<dbReference type="GO" id="GO:0003735">
    <property type="term" value="F:structural constituent of ribosome"/>
    <property type="evidence" value="ECO:0007669"/>
    <property type="project" value="InterPro"/>
</dbReference>
<dbReference type="Proteomes" id="UP000332487">
    <property type="component" value="Unassembled WGS sequence"/>
</dbReference>
<dbReference type="EMBL" id="GG697238">
    <property type="protein sequence ID" value="EET90361.1"/>
    <property type="molecule type" value="Genomic_DNA"/>
</dbReference>
<keyword evidence="1 3" id="KW-0689">Ribosomal protein</keyword>
<protein>
    <recommendedName>
        <fullName evidence="3">Small ribosomal subunit protein eS24</fullName>
    </recommendedName>
</protein>
<dbReference type="InterPro" id="IPR012677">
    <property type="entry name" value="Nucleotide-bd_a/b_plait_sf"/>
</dbReference>
<evidence type="ECO:0000313" key="6">
    <source>
        <dbReference type="Proteomes" id="UP000332487"/>
    </source>
</evidence>
<dbReference type="SUPFAM" id="SSF54189">
    <property type="entry name" value="Ribosomal proteins S24e, L23 and L15e"/>
    <property type="match status" value="1"/>
</dbReference>
<evidence type="ECO:0000256" key="3">
    <source>
        <dbReference type="HAMAP-Rule" id="MF_00545"/>
    </source>
</evidence>
<comment type="similarity">
    <text evidence="3">Belongs to the eukaryotic ribosomal protein eS24 family.</text>
</comment>
<evidence type="ECO:0000256" key="4">
    <source>
        <dbReference type="SAM" id="MobiDB-lite"/>
    </source>
</evidence>